<feature type="disulfide bond" evidence="12">
    <location>
        <begin position="2725"/>
        <end position="2740"/>
    </location>
</feature>
<dbReference type="InterPro" id="IPR007110">
    <property type="entry name" value="Ig-like_dom"/>
</dbReference>
<feature type="compositionally biased region" description="Pro residues" evidence="14">
    <location>
        <begin position="342"/>
        <end position="351"/>
    </location>
</feature>
<dbReference type="SMART" id="SM00408">
    <property type="entry name" value="IGc2"/>
    <property type="match status" value="13"/>
</dbReference>
<feature type="disulfide bond" evidence="12">
    <location>
        <begin position="505"/>
        <end position="520"/>
    </location>
</feature>
<comment type="caution">
    <text evidence="11">Lacks conserved residue(s) required for the propagation of feature annotation.</text>
</comment>
<dbReference type="PROSITE" id="PS50027">
    <property type="entry name" value="EGF_LAM_2"/>
    <property type="match status" value="1"/>
</dbReference>
<evidence type="ECO:0000256" key="4">
    <source>
        <dbReference type="ARBA" id="ARBA00022729"/>
    </source>
</evidence>
<keyword evidence="3" id="KW-0272">Extracellular matrix</keyword>
<feature type="compositionally biased region" description="Gly residues" evidence="14">
    <location>
        <begin position="360"/>
        <end position="369"/>
    </location>
</feature>
<feature type="disulfide bond" evidence="12">
    <location>
        <begin position="493"/>
        <end position="511"/>
    </location>
</feature>
<keyword evidence="6" id="KW-0084">Basement membrane</keyword>
<dbReference type="SMART" id="SM00281">
    <property type="entry name" value="LamB"/>
    <property type="match status" value="3"/>
</dbReference>
<feature type="domain" description="Ig-like" evidence="19">
    <location>
        <begin position="2110"/>
        <end position="2203"/>
    </location>
</feature>
<dbReference type="Pfam" id="PF00053">
    <property type="entry name" value="EGF_laminin"/>
    <property type="match status" value="5"/>
</dbReference>
<dbReference type="PROSITE" id="PS50025">
    <property type="entry name" value="LAM_G_DOMAIN"/>
    <property type="match status" value="3"/>
</dbReference>
<feature type="region of interest" description="Disordered" evidence="14">
    <location>
        <begin position="2742"/>
        <end position="2761"/>
    </location>
</feature>
<evidence type="ECO:0000256" key="15">
    <source>
        <dbReference type="SAM" id="SignalP"/>
    </source>
</evidence>
<feature type="domain" description="Laminin G" evidence="16">
    <location>
        <begin position="2946"/>
        <end position="3123"/>
    </location>
</feature>
<dbReference type="InterPro" id="IPR000152">
    <property type="entry name" value="EGF-type_Asp/Asn_hydroxyl_site"/>
</dbReference>
<proteinExistence type="predicted"/>
<keyword evidence="5" id="KW-0677">Repeat</keyword>
<feature type="disulfide bond" evidence="11">
    <location>
        <begin position="3128"/>
        <end position="3145"/>
    </location>
</feature>
<feature type="domain" description="Ig-like" evidence="19">
    <location>
        <begin position="2859"/>
        <end position="2943"/>
    </location>
</feature>
<organism evidence="21 22">
    <name type="scientific">Iphiclides podalirius</name>
    <name type="common">scarce swallowtail</name>
    <dbReference type="NCBI Taxonomy" id="110791"/>
    <lineage>
        <taxon>Eukaryota</taxon>
        <taxon>Metazoa</taxon>
        <taxon>Ecdysozoa</taxon>
        <taxon>Arthropoda</taxon>
        <taxon>Hexapoda</taxon>
        <taxon>Insecta</taxon>
        <taxon>Pterygota</taxon>
        <taxon>Neoptera</taxon>
        <taxon>Endopterygota</taxon>
        <taxon>Lepidoptera</taxon>
        <taxon>Glossata</taxon>
        <taxon>Ditrysia</taxon>
        <taxon>Papilionoidea</taxon>
        <taxon>Papilionidae</taxon>
        <taxon>Papilioninae</taxon>
        <taxon>Iphiclides</taxon>
    </lineage>
</organism>
<dbReference type="InterPro" id="IPR001881">
    <property type="entry name" value="EGF-like_Ca-bd_dom"/>
</dbReference>
<keyword evidence="10" id="KW-0393">Immunoglobulin domain</keyword>
<dbReference type="CDD" id="cd00112">
    <property type="entry name" value="LDLa"/>
    <property type="match status" value="10"/>
</dbReference>
<reference evidence="21" key="1">
    <citation type="submission" date="2022-03" db="EMBL/GenBank/DDBJ databases">
        <authorList>
            <person name="Martin H S."/>
        </authorList>
    </citation>
    <scope>NUCLEOTIDE SEQUENCE</scope>
</reference>
<feature type="disulfide bond" evidence="12">
    <location>
        <begin position="39"/>
        <end position="57"/>
    </location>
</feature>
<feature type="domain" description="EGF-like" evidence="17">
    <location>
        <begin position="3121"/>
        <end position="3157"/>
    </location>
</feature>
<feature type="domain" description="Ig-like" evidence="19">
    <location>
        <begin position="583"/>
        <end position="667"/>
    </location>
</feature>
<dbReference type="SUPFAM" id="SSF49899">
    <property type="entry name" value="Concanavalin A-like lectins/glucanases"/>
    <property type="match status" value="3"/>
</dbReference>
<dbReference type="InterPro" id="IPR013783">
    <property type="entry name" value="Ig-like_fold"/>
</dbReference>
<dbReference type="Pfam" id="PF13927">
    <property type="entry name" value="Ig_3"/>
    <property type="match status" value="8"/>
</dbReference>
<dbReference type="Gene3D" id="2.170.300.10">
    <property type="entry name" value="Tie2 ligand-binding domain superfamily"/>
    <property type="match status" value="1"/>
</dbReference>
<feature type="disulfide bond" evidence="12">
    <location>
        <begin position="187"/>
        <end position="205"/>
    </location>
</feature>
<keyword evidence="22" id="KW-1185">Reference proteome</keyword>
<dbReference type="EMBL" id="OW152813">
    <property type="protein sequence ID" value="CAH2036038.1"/>
    <property type="molecule type" value="Genomic_DNA"/>
</dbReference>
<feature type="domain" description="Ig-like" evidence="19">
    <location>
        <begin position="389"/>
        <end position="469"/>
    </location>
</feature>
<dbReference type="InterPro" id="IPR003598">
    <property type="entry name" value="Ig_sub2"/>
</dbReference>
<dbReference type="SMART" id="SM00180">
    <property type="entry name" value="EGF_Lam"/>
    <property type="match status" value="6"/>
</dbReference>
<dbReference type="PROSITE" id="PS01248">
    <property type="entry name" value="EGF_LAM_1"/>
    <property type="match status" value="3"/>
</dbReference>
<feature type="domain" description="Ig-like" evidence="19">
    <location>
        <begin position="2507"/>
        <end position="2591"/>
    </location>
</feature>
<dbReference type="InterPro" id="IPR001791">
    <property type="entry name" value="Laminin_G"/>
</dbReference>
<dbReference type="CDD" id="cd00110">
    <property type="entry name" value="LamG"/>
    <property type="match status" value="3"/>
</dbReference>
<dbReference type="PROSITE" id="PS51115">
    <property type="entry name" value="LAMININ_IVA"/>
    <property type="match status" value="3"/>
</dbReference>
<dbReference type="PROSITE" id="PS01209">
    <property type="entry name" value="LDLRA_1"/>
    <property type="match status" value="6"/>
</dbReference>
<feature type="disulfide bond" evidence="12">
    <location>
        <begin position="199"/>
        <end position="214"/>
    </location>
</feature>
<dbReference type="InterPro" id="IPR013151">
    <property type="entry name" value="Immunoglobulin_dom"/>
</dbReference>
<dbReference type="SMART" id="SM00192">
    <property type="entry name" value="LDLa"/>
    <property type="match status" value="10"/>
</dbReference>
<feature type="disulfide bond" evidence="12">
    <location>
        <begin position="267"/>
        <end position="285"/>
    </location>
</feature>
<feature type="disulfide bond" evidence="12">
    <location>
        <begin position="486"/>
        <end position="498"/>
    </location>
</feature>
<evidence type="ECO:0000256" key="3">
    <source>
        <dbReference type="ARBA" id="ARBA00022530"/>
    </source>
</evidence>
<gene>
    <name evidence="21" type="ORF">IPOD504_LOCUS817</name>
</gene>
<feature type="region of interest" description="Disordered" evidence="14">
    <location>
        <begin position="297"/>
        <end position="383"/>
    </location>
</feature>
<feature type="disulfide bond" evidence="12">
    <location>
        <begin position="88"/>
        <end position="103"/>
    </location>
</feature>
<feature type="domain" description="EGF-like" evidence="17">
    <location>
        <begin position="3431"/>
        <end position="3470"/>
    </location>
</feature>
<dbReference type="PANTHER" id="PTHR12231:SF267">
    <property type="entry name" value="BASEMENT MEMBRANE-SPECIFIC HEPARAN SULFATE PROTEOGLYCAN CORE PROTEIN"/>
    <property type="match status" value="1"/>
</dbReference>
<keyword evidence="8" id="KW-0325">Glycoprotein</keyword>
<keyword evidence="9 13" id="KW-0424">Laminin EGF-like domain</keyword>
<dbReference type="InterPro" id="IPR051170">
    <property type="entry name" value="Neural/epithelial_adhesion"/>
</dbReference>
<dbReference type="Pfam" id="PF00052">
    <property type="entry name" value="Laminin_B"/>
    <property type="match status" value="3"/>
</dbReference>
<dbReference type="Pfam" id="PF00057">
    <property type="entry name" value="Ldl_recept_a"/>
    <property type="match status" value="8"/>
</dbReference>
<dbReference type="InterPro" id="IPR013320">
    <property type="entry name" value="ConA-like_dom_sf"/>
</dbReference>
<dbReference type="InterPro" id="IPR003599">
    <property type="entry name" value="Ig_sub"/>
</dbReference>
<feature type="domain" description="Ig-like" evidence="19">
    <location>
        <begin position="2761"/>
        <end position="2835"/>
    </location>
</feature>
<feature type="domain" description="Ig-like" evidence="19">
    <location>
        <begin position="1836"/>
        <end position="1929"/>
    </location>
</feature>
<dbReference type="Pfam" id="PF00047">
    <property type="entry name" value="ig"/>
    <property type="match status" value="2"/>
</dbReference>
<dbReference type="PROSITE" id="PS50835">
    <property type="entry name" value="IG_LIKE"/>
    <property type="match status" value="13"/>
</dbReference>
<feature type="non-terminal residue" evidence="21">
    <location>
        <position position="3656"/>
    </location>
</feature>
<keyword evidence="7 11" id="KW-1015">Disulfide bond</keyword>
<keyword evidence="4 15" id="KW-0732">Signal</keyword>
<feature type="disulfide bond" evidence="11">
    <location>
        <begin position="3163"/>
        <end position="3173"/>
    </location>
</feature>
<dbReference type="PROSITE" id="PS01186">
    <property type="entry name" value="EGF_2"/>
    <property type="match status" value="3"/>
</dbReference>
<evidence type="ECO:0000259" key="16">
    <source>
        <dbReference type="PROSITE" id="PS50025"/>
    </source>
</evidence>
<evidence type="ECO:0000313" key="22">
    <source>
        <dbReference type="Proteomes" id="UP000837857"/>
    </source>
</evidence>
<feature type="disulfide bond" evidence="12">
    <location>
        <begin position="566"/>
        <end position="581"/>
    </location>
</feature>
<evidence type="ECO:0000256" key="12">
    <source>
        <dbReference type="PROSITE-ProRule" id="PRU00124"/>
    </source>
</evidence>
<evidence type="ECO:0000256" key="13">
    <source>
        <dbReference type="PROSITE-ProRule" id="PRU00460"/>
    </source>
</evidence>
<feature type="domain" description="Ig-like" evidence="19">
    <location>
        <begin position="2217"/>
        <end position="2303"/>
    </location>
</feature>
<dbReference type="InterPro" id="IPR013098">
    <property type="entry name" value="Ig_I-set"/>
</dbReference>
<feature type="domain" description="Laminin G" evidence="16">
    <location>
        <begin position="3201"/>
        <end position="3373"/>
    </location>
</feature>
<evidence type="ECO:0000256" key="11">
    <source>
        <dbReference type="PROSITE-ProRule" id="PRU00076"/>
    </source>
</evidence>
<feature type="disulfide bond" evidence="12">
    <location>
        <begin position="279"/>
        <end position="294"/>
    </location>
</feature>
<feature type="domain" description="Ig-like" evidence="19">
    <location>
        <begin position="1938"/>
        <end position="2020"/>
    </location>
</feature>
<dbReference type="Pfam" id="PF07679">
    <property type="entry name" value="I-set"/>
    <property type="match status" value="2"/>
</dbReference>
<feature type="disulfide bond" evidence="12">
    <location>
        <begin position="51"/>
        <end position="66"/>
    </location>
</feature>
<feature type="compositionally biased region" description="Basic and acidic residues" evidence="14">
    <location>
        <begin position="1721"/>
        <end position="1739"/>
    </location>
</feature>
<evidence type="ECO:0008006" key="23">
    <source>
        <dbReference type="Google" id="ProtNLM"/>
    </source>
</evidence>
<keyword evidence="11" id="KW-0245">EGF-like domain</keyword>
<dbReference type="Pfam" id="PF24973">
    <property type="entry name" value="EGF_LMN_ATRN"/>
    <property type="match status" value="1"/>
</dbReference>
<dbReference type="InterPro" id="IPR002172">
    <property type="entry name" value="LDrepeatLR_classA_rpt"/>
</dbReference>
<evidence type="ECO:0000256" key="2">
    <source>
        <dbReference type="ARBA" id="ARBA00022525"/>
    </source>
</evidence>
<dbReference type="InterPro" id="IPR002049">
    <property type="entry name" value="LE_dom"/>
</dbReference>
<dbReference type="Pfam" id="PF00008">
    <property type="entry name" value="EGF"/>
    <property type="match status" value="2"/>
</dbReference>
<feature type="disulfide bond" evidence="11">
    <location>
        <begin position="3460"/>
        <end position="3469"/>
    </location>
</feature>
<dbReference type="CDD" id="cd00054">
    <property type="entry name" value="EGF_CA"/>
    <property type="match status" value="4"/>
</dbReference>
<evidence type="ECO:0000256" key="5">
    <source>
        <dbReference type="ARBA" id="ARBA00022737"/>
    </source>
</evidence>
<feature type="domain" description="Ig-like" evidence="19">
    <location>
        <begin position="2597"/>
        <end position="2678"/>
    </location>
</feature>
<feature type="domain" description="Ig-like" evidence="19">
    <location>
        <begin position="2409"/>
        <end position="2500"/>
    </location>
</feature>
<evidence type="ECO:0000259" key="19">
    <source>
        <dbReference type="PROSITE" id="PS50835"/>
    </source>
</evidence>
<dbReference type="Gene3D" id="4.10.400.10">
    <property type="entry name" value="Low-density Lipoprotein Receptor"/>
    <property type="match status" value="8"/>
</dbReference>
<feature type="disulfide bond" evidence="11">
    <location>
        <begin position="3147"/>
        <end position="3156"/>
    </location>
</feature>
<feature type="domain" description="Laminin IV type A" evidence="20">
    <location>
        <begin position="722"/>
        <end position="911"/>
    </location>
</feature>
<dbReference type="PROSITE" id="PS00010">
    <property type="entry name" value="ASX_HYDROXYL"/>
    <property type="match status" value="1"/>
</dbReference>
<dbReference type="SUPFAM" id="SSF48726">
    <property type="entry name" value="Immunoglobulin"/>
    <property type="match status" value="11"/>
</dbReference>
<evidence type="ECO:0000256" key="7">
    <source>
        <dbReference type="ARBA" id="ARBA00023157"/>
    </source>
</evidence>
<feature type="domain" description="Laminin IV type A" evidence="20">
    <location>
        <begin position="1104"/>
        <end position="1283"/>
    </location>
</feature>
<dbReference type="CDD" id="cd00055">
    <property type="entry name" value="EGF_Lam"/>
    <property type="match status" value="3"/>
</dbReference>
<feature type="disulfide bond" evidence="12">
    <location>
        <begin position="231"/>
        <end position="249"/>
    </location>
</feature>
<dbReference type="Gene3D" id="2.10.25.10">
    <property type="entry name" value="Laminin"/>
    <property type="match status" value="7"/>
</dbReference>
<evidence type="ECO:0000313" key="21">
    <source>
        <dbReference type="EMBL" id="CAH2036038.1"/>
    </source>
</evidence>
<dbReference type="InterPro" id="IPR056863">
    <property type="entry name" value="LMN_ATRN_NET-like_EGF"/>
</dbReference>
<evidence type="ECO:0000256" key="14">
    <source>
        <dbReference type="SAM" id="MobiDB-lite"/>
    </source>
</evidence>
<name>A0ABN8HLR3_9NEOP</name>
<feature type="region of interest" description="Disordered" evidence="14">
    <location>
        <begin position="1720"/>
        <end position="1742"/>
    </location>
</feature>
<feature type="domain" description="EGF-like" evidence="17">
    <location>
        <begin position="3384"/>
        <end position="3417"/>
    </location>
</feature>
<dbReference type="PROSITE" id="PS50068">
    <property type="entry name" value="LDLRA_2"/>
    <property type="match status" value="9"/>
</dbReference>
<dbReference type="SMART" id="SM00179">
    <property type="entry name" value="EGF_CA"/>
    <property type="match status" value="4"/>
</dbReference>
<dbReference type="PROSITE" id="PS50026">
    <property type="entry name" value="EGF_3"/>
    <property type="match status" value="4"/>
</dbReference>
<feature type="disulfide bond" evidence="13">
    <location>
        <begin position="1389"/>
        <end position="1398"/>
    </location>
</feature>
<dbReference type="Gene3D" id="2.60.40.10">
    <property type="entry name" value="Immunoglobulins"/>
    <property type="match status" value="13"/>
</dbReference>
<feature type="domain" description="Ig-like" evidence="19">
    <location>
        <begin position="2029"/>
        <end position="2100"/>
    </location>
</feature>
<keyword evidence="2" id="KW-0964">Secreted</keyword>
<dbReference type="PANTHER" id="PTHR12231">
    <property type="entry name" value="CTX-RELATED TYPE I TRANSMEMBRANE PROTEIN"/>
    <property type="match status" value="1"/>
</dbReference>
<feature type="signal peptide" evidence="15">
    <location>
        <begin position="1"/>
        <end position="25"/>
    </location>
</feature>
<comment type="subcellular location">
    <subcellularLocation>
        <location evidence="1">Secreted</location>
        <location evidence="1">Extracellular space</location>
        <location evidence="1">Extracellular matrix</location>
        <location evidence="1">Basement membrane</location>
    </subcellularLocation>
</comment>
<evidence type="ECO:0000256" key="10">
    <source>
        <dbReference type="ARBA" id="ARBA00023319"/>
    </source>
</evidence>
<evidence type="ECO:0000256" key="1">
    <source>
        <dbReference type="ARBA" id="ARBA00004302"/>
    </source>
</evidence>
<dbReference type="InterPro" id="IPR023415">
    <property type="entry name" value="LDLR_class-A_CS"/>
</dbReference>
<dbReference type="InterPro" id="IPR000742">
    <property type="entry name" value="EGF"/>
</dbReference>
<feature type="domain" description="Laminin IV type A" evidence="20">
    <location>
        <begin position="1446"/>
        <end position="1622"/>
    </location>
</feature>
<evidence type="ECO:0000259" key="17">
    <source>
        <dbReference type="PROSITE" id="PS50026"/>
    </source>
</evidence>
<evidence type="ECO:0000259" key="18">
    <source>
        <dbReference type="PROSITE" id="PS50027"/>
    </source>
</evidence>
<dbReference type="Pfam" id="PF02210">
    <property type="entry name" value="Laminin_G_2"/>
    <property type="match status" value="2"/>
</dbReference>
<feature type="domain" description="Laminin G" evidence="16">
    <location>
        <begin position="3476"/>
        <end position="3654"/>
    </location>
</feature>
<feature type="disulfide bond" evidence="12">
    <location>
        <begin position="260"/>
        <end position="272"/>
    </location>
</feature>
<feature type="disulfide bond" evidence="12">
    <location>
        <begin position="32"/>
        <end position="44"/>
    </location>
</feature>
<dbReference type="CDD" id="cd00096">
    <property type="entry name" value="Ig"/>
    <property type="match status" value="2"/>
</dbReference>
<feature type="disulfide bond" evidence="11">
    <location>
        <begin position="3184"/>
        <end position="3193"/>
    </location>
</feature>
<feature type="disulfide bond" evidence="11">
    <location>
        <begin position="3407"/>
        <end position="3416"/>
    </location>
</feature>
<feature type="domain" description="Ig-like" evidence="19">
    <location>
        <begin position="2308"/>
        <end position="2386"/>
    </location>
</feature>
<evidence type="ECO:0000256" key="8">
    <source>
        <dbReference type="ARBA" id="ARBA00023180"/>
    </source>
</evidence>
<dbReference type="SMART" id="SM00409">
    <property type="entry name" value="IG"/>
    <property type="match status" value="13"/>
</dbReference>
<evidence type="ECO:0000259" key="20">
    <source>
        <dbReference type="PROSITE" id="PS51115"/>
    </source>
</evidence>
<dbReference type="SUPFAM" id="SSF57424">
    <property type="entry name" value="LDL receptor-like module"/>
    <property type="match status" value="8"/>
</dbReference>
<protein>
    <recommendedName>
        <fullName evidence="23">Basement membrane-specific heparan sulfate proteoglycan core protein</fullName>
    </recommendedName>
</protein>
<dbReference type="SMART" id="SM00181">
    <property type="entry name" value="EGF"/>
    <property type="match status" value="8"/>
</dbReference>
<dbReference type="InterPro" id="IPR000034">
    <property type="entry name" value="Laminin_IV"/>
</dbReference>
<dbReference type="SUPFAM" id="SSF57196">
    <property type="entry name" value="EGF/Laminin"/>
    <property type="match status" value="4"/>
</dbReference>
<dbReference type="PRINTS" id="PR00261">
    <property type="entry name" value="LDLRECEPTOR"/>
</dbReference>
<feature type="disulfide bond" evidence="12">
    <location>
        <begin position="224"/>
        <end position="236"/>
    </location>
</feature>
<sequence>MSVIMAKRSTLLLLIAAQCVVHLHAQYFRQSCGADDFRCNNGRCIEGARRCDRVVDCPSQEDEQDCECRPDEFRCASDGFCIEGRKRCDGVNHCNDNSDELNCNGGPRCPPDAFTCDPSSSVPCARRCDGRRECDGGEDEDKCSECSHKCDGRCLEDRQICNGIVDCDDGSDELSCPECDGPNDFRCSNGECINIAHRCNGLNDCYDSSDEAQCNNTMPSRAECNENQFQCRDGTCIDAEFYCDRNYDCYDNSDEDNCPCRENEWQCTTGQCIPIQGHCDGQIDCYDQSDENDCFTTTWSPPITPQSPTRSPYTFAPPTENPAAYPPRDYSTLRPDVYPRPSARPPYPYPYPGGSESSIGSGGADGGQGRPNAPGSGPDSAALNLKTYPKAQTVRNVNTGGDVVFQCRDESRLRAPVRWVKEGGRPLKPGSIDRNGRLEMNQVTVSDSGTYICQAPRYLGSPGSEVRVNLIVENAPPVSQSQFHPCRASEATCGNGQCIPKSAVCDGKPDCDDRSDEDSCNLSGRCEPNEFRCANKKCVLKDLGACSPVEFACAKGQQCIPRSYHCDGHFDCQDKSDEIGCAPVHVTRPPAPSNVRLNPGESLVLVCEAVGVPTPLISWRLNWGHVPPQCTSTSQNGVGTLTCNNMQSEDSGAYSCEAINRSGTTFAAPDAIVYVNKTDVCPTGYFNSEARSQSECIRCFCFGESNVCRSADLFTYNMPTPLGEGGTRLVGVKRTYAGDVQVDAQAIADRYYYQSMRNGATVTKLDLGSWYSSSDVQPYLTLPETYNSNQLTSYGGHIRYNLAPHSTRFSSDDTPDIIIKGKYQSLIYKYRGDISRDAYIEARLTPGNWMKPTARGPEMASREDIMMTLDNIEMILLRASINNAGVNITDFAMESAQHINVGLGAASLVEECTCPPGYEGLSCQKCAADYIRVKNGPWLGDCVPRRACPEGTYGDPNSGYDCKPCPCPLTNRGNQFARTCSVGASGDVICDCFPGYEGPDCRYCSSNYVGNPLIPGDSCKPKPSDNCNPMGTSTVRLPDECVCKDNVQGRYCNECKNGTFYLSEDFRHGCALCFCSGVTQQCTSSTNLRRKTMSVSFNVPNIVNEVKVYSSAPSSGGGAVKYNAPVETTLQPQLIRGEIRLTNVDTSKPSIFYWSLPASFAGDKVTAYGGNLSYTLNNVPRYGSKNNAADVQLISDVTFHYFGNFESNSDGSLSASVQLLEKGWQRPDGKEVSREHFLLALAHLKTILIKASYNSYDLASIATASIDTAEANGNGPQALHVEQCVCPTGFIGTSCENCAPGYTRGLKGLYLRTCEICDCNGHSNMCHPETGECYDCADNTAGVNCEYCKDGYSKDEYGNCVFESTTPVFCNCDPRGEEGPCDSSGYCRCKQNVEGTACDRCRPGTFGLDGANPLGCHSCYCSGATTDCHEATHYSRIAMAAPIFGENNGGYSLMDLYASEVINDQFVPVPNESQLMYVFSSRPDKELYWSLPVFPGNRVLSYGGTLSLTQRFETGGVPEQANAVIILAGEGRSVSWTSPNPLRSGEALSFQVPLREEGWYILNTPQPASREDLMHVLRDLKRVLVKATLSPNVITSAIADVSMDTATEIYSTGSPAAKGVEVCMCPEGYSGTSCETCLAGYYRDRSGLCRKCNCNGHDCQLSVYGEVVCNCRPPNTGPDCSTVGLVMELHPKIGESEGGSPLRPVTFVCRYRAPEPLTIEFRSEGREPPPPSRHSESRPLEGVWSGEHSWSTLWDTRRQGEVFECRTITERGFTLGVLTTTLPEKGSGRATSGGVASAGGSFRCGPAGCGRCVVPSAVCCTSGEPIVDETTLPPPPQSTISVRIAGPTIKIQEVGSTVNFTCEARSRFSPNVLPVNWTKEDGYLPLERTYIDSSTGGLFIMNLQISDSGKYICQTTDGMSTGQAIATLKVPGNEMTLPTVSIRPTVNDYYEGDRIELECQATGIPAPRITWQRASNRPLPRASRYDTYFVIDSAIEEDSGEYRCIATNAAGSTDRSAVVTVRARPSRPPRDRLTVSAGAVNVTEGQSARVVCTATASVPAGSIQWIRQDGVDLPANVRSDNGVLYIEYATPDDQGVYLCRTPITEIAPVPVVVTVLLISTPAPGELSNISVTVNQLKVPTGGSGSVDCSPLGNPLPMIRWIKYDGSFGAGVSQRDNSLLISNAQESDQGYYMCEGTVAGAPVANLYVYVEVEKREKPRVEIWPQGEQAVALGSRYELVCRILAGYPEPVVLWERGGGRSLSQHAQLQPNHVLSFETIEVNDEGEYTCSASNEAGADEASAVLKVRSPPVITITPSNFVQVVSGDPVTVECRANGYPEPMVSIQTSPEMRVVVPPARSYAALRIPSAGDRDDRDYVCTATSAAGTINEQFVVRVERGDGGFGDVEGSGDPGLNVDENYDYDNNRPSNSIAIEGRDATISCNASTEYQVQWRKVNGRPMGYNVVERGSELIIRNASKSDSGVYECVLVNRYTGEAQHATAINLAVVAPPTITLRPLTQTVQPGQSPTVECVVNGDDIQDILWRPVERQPSSRVEIRGSTLIFHQIEVEDAGQYECLARNAIANASAVAEVIVSEESGGASTESHDNEQTARAGAAVHLSCNVTQPGLRIRWTKDGSALPKTTTQRIDGSLYIRLARKSDSGRYICIIYDQYGRQTSNYINLHIEDLTVSLFRSTLNMFCPAPQGDECSRTQFRCYDDTGCVDEKLLCDGYSDCRDSSDEENCLLKDDRLPDMPTDSRTSAPGPRYEAQQLVSIEQPRRQYRVGENVKVACKRGSKNIRVTWERYGTNQYVDSIEYGDGSLMVVEGVEESDAGLYRCTGIDSYGRSYYDDFQLEVVPGSNNPPYPIEDQPQAYTARLRDFISLPCNHNLEQPVSIEWSKEYLQLPPNVRVNDPVLNLDSVSESDAGTYVCRVSNGRARVESRAVLRVTGVLPRFTGDSWLSMPTLKDAYMKFDIEVSFKPSDPNGLILYNGQNEDSSGDYLSLQLVNGVPTFAFDAGSGPLTVTGDRPLQLNEWHTVRVSRDDSKVTMDVDNKGPFSAESSSQWNVLDLVQPLYIGGVPDARQLPRDLYGASGFIGCVSMLILGNEEKNIMMNSLNRNNIMECDACVPNMCLNNGVCQEARNERGYVCLCPAGYAGLNCDRTGQACRPGLCGPGRCADTADGYKCACPVAYTGRNCEQNQTIEYPAFTGSAYLAIKLPGTSSRYFQMSMKIKATPPVIDGIIMYCKARGGGFTALTVRNGKLEFRFDIGDGNPVVLTSNKTLDANEWTDVKITRVGADVGMKINMVDVYEQKLASYKKEVYLETPMFVGGVDESVILNNSTGVTGGFSGCIKDVRLHGDQVDIVNSSIQSANVQECPNYIRGDIPEVDSVCSLCRNGGRCDAPDSSACRCPPGYAGTYCESRAPPPPPARRPSPADPCAARPCRNGGTCRTDRGTRMNYTCDCPLGYAGANCQMPLQLLQSVGFNGNGYLELPGSMMRYDQLDEEQAVIALAIYTSTDGVLFYQHETQAPPYSGDYLLIRVRDGTVVMEWNMGSGFSSISVDEALVNDGERHTVIAKLMSENQVYLSVDEVVKTAPSGFANIMNVDSNVYIGGMPERLNFQGYPGLNGCVEQVELMDSSRAIQLGDVAVAGRNTQRCRE</sequence>
<dbReference type="InterPro" id="IPR036179">
    <property type="entry name" value="Ig-like_dom_sf"/>
</dbReference>
<dbReference type="PROSITE" id="PS00022">
    <property type="entry name" value="EGF_1"/>
    <property type="match status" value="4"/>
</dbReference>
<feature type="chain" id="PRO_5045980263" description="Basement membrane-specific heparan sulfate proteoglycan core protein" evidence="15">
    <location>
        <begin position="26"/>
        <end position="3656"/>
    </location>
</feature>
<dbReference type="Pfam" id="PF00054">
    <property type="entry name" value="Laminin_G_1"/>
    <property type="match status" value="1"/>
</dbReference>
<dbReference type="SMART" id="SM00282">
    <property type="entry name" value="LamG"/>
    <property type="match status" value="3"/>
</dbReference>
<accession>A0ABN8HLR3</accession>
<feature type="disulfide bond" evidence="12">
    <location>
        <begin position="243"/>
        <end position="258"/>
    </location>
</feature>
<evidence type="ECO:0000256" key="6">
    <source>
        <dbReference type="ARBA" id="ARBA00022869"/>
    </source>
</evidence>
<evidence type="ECO:0000256" key="9">
    <source>
        <dbReference type="ARBA" id="ARBA00023292"/>
    </source>
</evidence>
<dbReference type="Gene3D" id="2.60.120.200">
    <property type="match status" value="3"/>
</dbReference>
<dbReference type="Proteomes" id="UP000837857">
    <property type="component" value="Chromosome 1"/>
</dbReference>
<dbReference type="InterPro" id="IPR036055">
    <property type="entry name" value="LDL_receptor-like_sf"/>
</dbReference>
<feature type="compositionally biased region" description="Polar residues" evidence="14">
    <location>
        <begin position="297"/>
        <end position="312"/>
    </location>
</feature>
<feature type="disulfide bond" evidence="12">
    <location>
        <begin position="161"/>
        <end position="176"/>
    </location>
</feature>
<feature type="domain" description="EGF-like" evidence="17">
    <location>
        <begin position="3159"/>
        <end position="3194"/>
    </location>
</feature>
<feature type="domain" description="Laminin EGF-like" evidence="18">
    <location>
        <begin position="1370"/>
        <end position="1418"/>
    </location>
</feature>